<dbReference type="STRING" id="234267.Acid_5132"/>
<dbReference type="InterPro" id="IPR004360">
    <property type="entry name" value="Glyas_Fos-R_dOase_dom"/>
</dbReference>
<dbReference type="CDD" id="cd06587">
    <property type="entry name" value="VOC"/>
    <property type="match status" value="1"/>
</dbReference>
<feature type="domain" description="VOC" evidence="1">
    <location>
        <begin position="3"/>
        <end position="118"/>
    </location>
</feature>
<dbReference type="AlphaFoldDB" id="Q01W78"/>
<dbReference type="KEGG" id="sus:Acid_5132"/>
<dbReference type="Gene3D" id="3.10.180.10">
    <property type="entry name" value="2,3-Dihydroxybiphenyl 1,2-Dioxygenase, domain 1"/>
    <property type="match status" value="1"/>
</dbReference>
<protein>
    <submittedName>
        <fullName evidence="2">Glyoxalase/bleomycin resistance protein/dioxygenase</fullName>
    </submittedName>
</protein>
<keyword evidence="2" id="KW-0223">Dioxygenase</keyword>
<dbReference type="InParanoid" id="Q01W78"/>
<sequence>MYASGNVTIPVTNMDRAVKFYTETLGLKLAYRFGDHFASVELEKGLTIGLHPTSAEKPLGERMGGPSIGLELSGKIEDAMKTLEARGVKFHGVADEGKAGKFAHFQDPDGNSLYLAQLDWKHVNQGEGRYQG</sequence>
<dbReference type="SUPFAM" id="SSF54593">
    <property type="entry name" value="Glyoxalase/Bleomycin resistance protein/Dihydroxybiphenyl dioxygenase"/>
    <property type="match status" value="1"/>
</dbReference>
<dbReference type="OrthoDB" id="375220at2"/>
<dbReference type="EMBL" id="CP000473">
    <property type="protein sequence ID" value="ABJ86087.1"/>
    <property type="molecule type" value="Genomic_DNA"/>
</dbReference>
<dbReference type="eggNOG" id="COG0346">
    <property type="taxonomic scope" value="Bacteria"/>
</dbReference>
<dbReference type="GO" id="GO:0051213">
    <property type="term" value="F:dioxygenase activity"/>
    <property type="evidence" value="ECO:0007669"/>
    <property type="project" value="UniProtKB-KW"/>
</dbReference>
<dbReference type="InterPro" id="IPR037523">
    <property type="entry name" value="VOC_core"/>
</dbReference>
<dbReference type="InterPro" id="IPR029068">
    <property type="entry name" value="Glyas_Bleomycin-R_OHBP_Dase"/>
</dbReference>
<keyword evidence="2" id="KW-0560">Oxidoreductase</keyword>
<organism evidence="2">
    <name type="scientific">Solibacter usitatus (strain Ellin6076)</name>
    <dbReference type="NCBI Taxonomy" id="234267"/>
    <lineage>
        <taxon>Bacteria</taxon>
        <taxon>Pseudomonadati</taxon>
        <taxon>Acidobacteriota</taxon>
        <taxon>Terriglobia</taxon>
        <taxon>Bryobacterales</taxon>
        <taxon>Solibacteraceae</taxon>
        <taxon>Candidatus Solibacter</taxon>
    </lineage>
</organism>
<evidence type="ECO:0000313" key="2">
    <source>
        <dbReference type="EMBL" id="ABJ86087.1"/>
    </source>
</evidence>
<proteinExistence type="predicted"/>
<evidence type="ECO:0000259" key="1">
    <source>
        <dbReference type="PROSITE" id="PS51819"/>
    </source>
</evidence>
<reference evidence="2" key="1">
    <citation type="submission" date="2006-10" db="EMBL/GenBank/DDBJ databases">
        <title>Complete sequence of Solibacter usitatus Ellin6076.</title>
        <authorList>
            <consortium name="US DOE Joint Genome Institute"/>
            <person name="Copeland A."/>
            <person name="Lucas S."/>
            <person name="Lapidus A."/>
            <person name="Barry K."/>
            <person name="Detter J.C."/>
            <person name="Glavina del Rio T."/>
            <person name="Hammon N."/>
            <person name="Israni S."/>
            <person name="Dalin E."/>
            <person name="Tice H."/>
            <person name="Pitluck S."/>
            <person name="Thompson L.S."/>
            <person name="Brettin T."/>
            <person name="Bruce D."/>
            <person name="Han C."/>
            <person name="Tapia R."/>
            <person name="Gilna P."/>
            <person name="Schmutz J."/>
            <person name="Larimer F."/>
            <person name="Land M."/>
            <person name="Hauser L."/>
            <person name="Kyrpides N."/>
            <person name="Mikhailova N."/>
            <person name="Janssen P.H."/>
            <person name="Kuske C.R."/>
            <person name="Richardson P."/>
        </authorList>
    </citation>
    <scope>NUCLEOTIDE SEQUENCE</scope>
    <source>
        <strain evidence="2">Ellin6076</strain>
    </source>
</reference>
<dbReference type="HOGENOM" id="CLU_046006_10_7_0"/>
<dbReference type="Pfam" id="PF00903">
    <property type="entry name" value="Glyoxalase"/>
    <property type="match status" value="1"/>
</dbReference>
<dbReference type="PROSITE" id="PS51819">
    <property type="entry name" value="VOC"/>
    <property type="match status" value="1"/>
</dbReference>
<gene>
    <name evidence="2" type="ordered locus">Acid_5132</name>
</gene>
<name>Q01W78_SOLUE</name>
<accession>Q01W78</accession>